<dbReference type="SUPFAM" id="SSF52266">
    <property type="entry name" value="SGNH hydrolase"/>
    <property type="match status" value="1"/>
</dbReference>
<dbReference type="Gene3D" id="3.40.50.1110">
    <property type="entry name" value="SGNH hydrolase"/>
    <property type="match status" value="1"/>
</dbReference>
<dbReference type="CDD" id="cd01846">
    <property type="entry name" value="fatty_acyltransferase_like"/>
    <property type="match status" value="1"/>
</dbReference>
<dbReference type="Proteomes" id="UP000813385">
    <property type="component" value="Unassembled WGS sequence"/>
</dbReference>
<dbReference type="PANTHER" id="PTHR45648">
    <property type="entry name" value="GDSL LIPASE/ACYLHYDROLASE FAMILY PROTEIN (AFU_ORTHOLOGUE AFUA_4G14700)"/>
    <property type="match status" value="1"/>
</dbReference>
<organism evidence="2 3">
    <name type="scientific">Plectosphaerella cucumerina</name>
    <dbReference type="NCBI Taxonomy" id="40658"/>
    <lineage>
        <taxon>Eukaryota</taxon>
        <taxon>Fungi</taxon>
        <taxon>Dikarya</taxon>
        <taxon>Ascomycota</taxon>
        <taxon>Pezizomycotina</taxon>
        <taxon>Sordariomycetes</taxon>
        <taxon>Hypocreomycetidae</taxon>
        <taxon>Glomerellales</taxon>
        <taxon>Plectosphaerellaceae</taxon>
        <taxon>Plectosphaerella</taxon>
    </lineage>
</organism>
<accession>A0A8K0TRR0</accession>
<sequence length="328" mass="35543">MSVLSEAGSGLRKLENLVTFGDSWTDSGRMSYFIAHKGEAPPAGVPVPEIKATASGGLAWGQFVAKATGAAYQNYGISGATVSNKIVSRYFDLIGQDFPSILEYQIPAFEADIASGTLYENRAGDNTVYAIWIGTNDLGENAMLTDDNAPGTTLTSFVEGVWKTIDHIHAAGGRHIVLLNAAPLELAPLYKASFSGPNKPTPKIAAEIENKILQFTSSVNTMFEYGVPFQLLIQKRWPGASVSIFDTNTLLRDIFNNPAEYLEAPADNSGIYNVWDPVAGVDNKSTLPLASFMWHDPLHPAERTLEVVAKEFIEVVRGKSKYGKAYTS</sequence>
<keyword evidence="1" id="KW-0378">Hydrolase</keyword>
<name>A0A8K0TRR0_9PEZI</name>
<dbReference type="OrthoDB" id="1600564at2759"/>
<keyword evidence="3" id="KW-1185">Reference proteome</keyword>
<dbReference type="InterPro" id="IPR001087">
    <property type="entry name" value="GDSL"/>
</dbReference>
<gene>
    <name evidence="2" type="ORF">B0T11DRAFT_269746</name>
</gene>
<dbReference type="AlphaFoldDB" id="A0A8K0TRR0"/>
<evidence type="ECO:0000313" key="3">
    <source>
        <dbReference type="Proteomes" id="UP000813385"/>
    </source>
</evidence>
<dbReference type="InterPro" id="IPR051058">
    <property type="entry name" value="GDSL_Est/Lipase"/>
</dbReference>
<dbReference type="PANTHER" id="PTHR45648:SF22">
    <property type="entry name" value="GDSL LIPASE_ACYLHYDROLASE FAMILY PROTEIN (AFU_ORTHOLOGUE AFUA_4G14700)"/>
    <property type="match status" value="1"/>
</dbReference>
<dbReference type="GO" id="GO:0016788">
    <property type="term" value="F:hydrolase activity, acting on ester bonds"/>
    <property type="evidence" value="ECO:0007669"/>
    <property type="project" value="InterPro"/>
</dbReference>
<protein>
    <submittedName>
        <fullName evidence="2">Acetyl esterase</fullName>
    </submittedName>
</protein>
<reference evidence="2" key="1">
    <citation type="journal article" date="2021" name="Nat. Commun.">
        <title>Genetic determinants of endophytism in the Arabidopsis root mycobiome.</title>
        <authorList>
            <person name="Mesny F."/>
            <person name="Miyauchi S."/>
            <person name="Thiergart T."/>
            <person name="Pickel B."/>
            <person name="Atanasova L."/>
            <person name="Karlsson M."/>
            <person name="Huettel B."/>
            <person name="Barry K.W."/>
            <person name="Haridas S."/>
            <person name="Chen C."/>
            <person name="Bauer D."/>
            <person name="Andreopoulos W."/>
            <person name="Pangilinan J."/>
            <person name="LaButti K."/>
            <person name="Riley R."/>
            <person name="Lipzen A."/>
            <person name="Clum A."/>
            <person name="Drula E."/>
            <person name="Henrissat B."/>
            <person name="Kohler A."/>
            <person name="Grigoriev I.V."/>
            <person name="Martin F.M."/>
            <person name="Hacquard S."/>
        </authorList>
    </citation>
    <scope>NUCLEOTIDE SEQUENCE</scope>
    <source>
        <strain evidence="2">MPI-CAGE-AT-0016</strain>
    </source>
</reference>
<dbReference type="InterPro" id="IPR036514">
    <property type="entry name" value="SGNH_hydro_sf"/>
</dbReference>
<comment type="caution">
    <text evidence="2">The sequence shown here is derived from an EMBL/GenBank/DDBJ whole genome shotgun (WGS) entry which is preliminary data.</text>
</comment>
<proteinExistence type="predicted"/>
<dbReference type="EMBL" id="JAGPXD010000001">
    <property type="protein sequence ID" value="KAH7375119.1"/>
    <property type="molecule type" value="Genomic_DNA"/>
</dbReference>
<evidence type="ECO:0000313" key="2">
    <source>
        <dbReference type="EMBL" id="KAH7375119.1"/>
    </source>
</evidence>
<dbReference type="Pfam" id="PF00657">
    <property type="entry name" value="Lipase_GDSL"/>
    <property type="match status" value="1"/>
</dbReference>
<evidence type="ECO:0000256" key="1">
    <source>
        <dbReference type="ARBA" id="ARBA00022801"/>
    </source>
</evidence>